<dbReference type="GO" id="GO:0016020">
    <property type="term" value="C:membrane"/>
    <property type="evidence" value="ECO:0007669"/>
    <property type="project" value="UniProtKB-SubCell"/>
</dbReference>
<feature type="transmembrane region" description="Helical" evidence="6">
    <location>
        <begin position="223"/>
        <end position="243"/>
    </location>
</feature>
<feature type="transmembrane region" description="Helical" evidence="6">
    <location>
        <begin position="168"/>
        <end position="189"/>
    </location>
</feature>
<dbReference type="CDD" id="cd13961">
    <property type="entry name" value="PT_UbiA_DGGGPS"/>
    <property type="match status" value="1"/>
</dbReference>
<evidence type="ECO:0000256" key="2">
    <source>
        <dbReference type="ARBA" id="ARBA00022475"/>
    </source>
</evidence>
<organism evidence="7 8">
    <name type="scientific">Rasiella rasia</name>
    <dbReference type="NCBI Taxonomy" id="2744027"/>
    <lineage>
        <taxon>Bacteria</taxon>
        <taxon>Pseudomonadati</taxon>
        <taxon>Bacteroidota</taxon>
        <taxon>Flavobacteriia</taxon>
        <taxon>Flavobacteriales</taxon>
        <taxon>Flavobacteriaceae</taxon>
        <taxon>Rasiella</taxon>
    </lineage>
</organism>
<keyword evidence="2" id="KW-1003">Cell membrane</keyword>
<evidence type="ECO:0000256" key="4">
    <source>
        <dbReference type="ARBA" id="ARBA00022989"/>
    </source>
</evidence>
<evidence type="ECO:0000256" key="6">
    <source>
        <dbReference type="SAM" id="Phobius"/>
    </source>
</evidence>
<dbReference type="KEGG" id="mgel:G5B37_05110"/>
<dbReference type="Gene3D" id="1.20.120.1780">
    <property type="entry name" value="UbiA prenyltransferase"/>
    <property type="match status" value="1"/>
</dbReference>
<dbReference type="PANTHER" id="PTHR42723:SF1">
    <property type="entry name" value="CHLOROPHYLL SYNTHASE, CHLOROPLASTIC"/>
    <property type="match status" value="1"/>
</dbReference>
<dbReference type="InterPro" id="IPR000537">
    <property type="entry name" value="UbiA_prenyltransferase"/>
</dbReference>
<keyword evidence="3 6" id="KW-0812">Transmembrane</keyword>
<dbReference type="GO" id="GO:0016765">
    <property type="term" value="F:transferase activity, transferring alkyl or aryl (other than methyl) groups"/>
    <property type="evidence" value="ECO:0007669"/>
    <property type="project" value="InterPro"/>
</dbReference>
<gene>
    <name evidence="7" type="primary">ubiA</name>
    <name evidence="7" type="ORF">G5B37_05110</name>
</gene>
<keyword evidence="5 6" id="KW-0472">Membrane</keyword>
<evidence type="ECO:0000256" key="3">
    <source>
        <dbReference type="ARBA" id="ARBA00022692"/>
    </source>
</evidence>
<feature type="transmembrane region" description="Helical" evidence="6">
    <location>
        <begin position="140"/>
        <end position="162"/>
    </location>
</feature>
<proteinExistence type="predicted"/>
<name>A0A6G6GMN7_9FLAO</name>
<feature type="transmembrane region" description="Helical" evidence="6">
    <location>
        <begin position="278"/>
        <end position="299"/>
    </location>
</feature>
<dbReference type="EMBL" id="CP049057">
    <property type="protein sequence ID" value="QIE58961.1"/>
    <property type="molecule type" value="Genomic_DNA"/>
</dbReference>
<accession>A0A6G6GMN7</accession>
<feature type="transmembrane region" description="Helical" evidence="6">
    <location>
        <begin position="249"/>
        <end position="266"/>
    </location>
</feature>
<dbReference type="InterPro" id="IPR044878">
    <property type="entry name" value="UbiA_sf"/>
</dbReference>
<reference evidence="7 8" key="1">
    <citation type="submission" date="2020-02" db="EMBL/GenBank/DDBJ databases">
        <title>Complete genome sequence of Flavobacteriaceae bacterium.</title>
        <authorList>
            <person name="Kim S.-J."/>
            <person name="Kim Y.-S."/>
            <person name="Kim K.-H."/>
        </authorList>
    </citation>
    <scope>NUCLEOTIDE SEQUENCE [LARGE SCALE GENOMIC DNA]</scope>
    <source>
        <strain evidence="7 8">RR4-40</strain>
    </source>
</reference>
<keyword evidence="7" id="KW-0808">Transferase</keyword>
<keyword evidence="8" id="KW-1185">Reference proteome</keyword>
<dbReference type="PANTHER" id="PTHR42723">
    <property type="entry name" value="CHLOROPHYLL SYNTHASE"/>
    <property type="match status" value="1"/>
</dbReference>
<comment type="subcellular location">
    <subcellularLocation>
        <location evidence="1">Membrane</location>
        <topology evidence="1">Multi-pass membrane protein</topology>
    </subcellularLocation>
</comment>
<keyword evidence="4 6" id="KW-1133">Transmembrane helix</keyword>
<dbReference type="Gene3D" id="1.10.357.140">
    <property type="entry name" value="UbiA prenyltransferase"/>
    <property type="match status" value="1"/>
</dbReference>
<protein>
    <submittedName>
        <fullName evidence="7">UbiA family prenyltransferase</fullName>
    </submittedName>
</protein>
<feature type="transmembrane region" description="Helical" evidence="6">
    <location>
        <begin position="43"/>
        <end position="66"/>
    </location>
</feature>
<feature type="transmembrane region" description="Helical" evidence="6">
    <location>
        <begin position="87"/>
        <end position="105"/>
    </location>
</feature>
<sequence length="304" mass="33509">MAFLRIVRPVNLLLLLFTQVAIKYGFFEPLGIDVAMGHIDFGFLVVATLCIAAAGNVINDIHDVAIDTINKPGRVILGTKISEKKAYNFYLVLNVLGVGAGFLVANRLGHPGLAAIFIGISILLYSYASYLSTIVVLSNLVISILVACSLLVLIIFDIYPVIIENPTALQITAATTIVWFAASAFYLNLLREIVKDIQDVNGDKNGGRNTLAIVLGRSRTTTIVFGLGLIALFALLWFTNTYLYNFKTVNSYFIFLIGAPLLYFCIRAWNAKRAKDYMVLSWILKLVMFTGVCSLLFFAEILTL</sequence>
<dbReference type="Pfam" id="PF01040">
    <property type="entry name" value="UbiA"/>
    <property type="match status" value="1"/>
</dbReference>
<feature type="transmembrane region" description="Helical" evidence="6">
    <location>
        <begin position="111"/>
        <end position="128"/>
    </location>
</feature>
<evidence type="ECO:0000313" key="7">
    <source>
        <dbReference type="EMBL" id="QIE58961.1"/>
    </source>
</evidence>
<dbReference type="NCBIfam" id="NF009512">
    <property type="entry name" value="PRK12872.1-1"/>
    <property type="match status" value="1"/>
</dbReference>
<dbReference type="InterPro" id="IPR050475">
    <property type="entry name" value="Prenyltransferase_related"/>
</dbReference>
<dbReference type="AlphaFoldDB" id="A0A6G6GMN7"/>
<evidence type="ECO:0000313" key="8">
    <source>
        <dbReference type="Proteomes" id="UP000505306"/>
    </source>
</evidence>
<evidence type="ECO:0000256" key="5">
    <source>
        <dbReference type="ARBA" id="ARBA00023136"/>
    </source>
</evidence>
<dbReference type="Proteomes" id="UP000505306">
    <property type="component" value="Chromosome"/>
</dbReference>
<dbReference type="RefSeq" id="WP_164678992.1">
    <property type="nucleotide sequence ID" value="NZ_CP049057.1"/>
</dbReference>
<evidence type="ECO:0000256" key="1">
    <source>
        <dbReference type="ARBA" id="ARBA00004141"/>
    </source>
</evidence>